<protein>
    <submittedName>
        <fullName evidence="2">Uncharacterized protein</fullName>
    </submittedName>
</protein>
<comment type="caution">
    <text evidence="2">The sequence shown here is derived from an EMBL/GenBank/DDBJ whole genome shotgun (WGS) entry which is preliminary data.</text>
</comment>
<feature type="region of interest" description="Disordered" evidence="1">
    <location>
        <begin position="76"/>
        <end position="104"/>
    </location>
</feature>
<dbReference type="AlphaFoldDB" id="A0A6L2P052"/>
<gene>
    <name evidence="2" type="ORF">Tci_062202</name>
</gene>
<organism evidence="2">
    <name type="scientific">Tanacetum cinerariifolium</name>
    <name type="common">Dalmatian daisy</name>
    <name type="synonym">Chrysanthemum cinerariifolium</name>
    <dbReference type="NCBI Taxonomy" id="118510"/>
    <lineage>
        <taxon>Eukaryota</taxon>
        <taxon>Viridiplantae</taxon>
        <taxon>Streptophyta</taxon>
        <taxon>Embryophyta</taxon>
        <taxon>Tracheophyta</taxon>
        <taxon>Spermatophyta</taxon>
        <taxon>Magnoliopsida</taxon>
        <taxon>eudicotyledons</taxon>
        <taxon>Gunneridae</taxon>
        <taxon>Pentapetalae</taxon>
        <taxon>asterids</taxon>
        <taxon>campanulids</taxon>
        <taxon>Asterales</taxon>
        <taxon>Asteraceae</taxon>
        <taxon>Asteroideae</taxon>
        <taxon>Anthemideae</taxon>
        <taxon>Anthemidinae</taxon>
        <taxon>Tanacetum</taxon>
    </lineage>
</organism>
<accession>A0A6L2P052</accession>
<dbReference type="EMBL" id="BKCJ010010139">
    <property type="protein sequence ID" value="GEU90224.1"/>
    <property type="molecule type" value="Genomic_DNA"/>
</dbReference>
<feature type="compositionally biased region" description="Low complexity" evidence="1">
    <location>
        <begin position="91"/>
        <end position="102"/>
    </location>
</feature>
<name>A0A6L2P052_TANCI</name>
<evidence type="ECO:0000313" key="2">
    <source>
        <dbReference type="EMBL" id="GEU90224.1"/>
    </source>
</evidence>
<evidence type="ECO:0000256" key="1">
    <source>
        <dbReference type="SAM" id="MobiDB-lite"/>
    </source>
</evidence>
<proteinExistence type="predicted"/>
<reference evidence="2" key="1">
    <citation type="journal article" date="2019" name="Sci. Rep.">
        <title>Draft genome of Tanacetum cinerariifolium, the natural source of mosquito coil.</title>
        <authorList>
            <person name="Yamashiro T."/>
            <person name="Shiraishi A."/>
            <person name="Satake H."/>
            <person name="Nakayama K."/>
        </authorList>
    </citation>
    <scope>NUCLEOTIDE SEQUENCE</scope>
</reference>
<sequence>MAALPRAINEDERLATVINGPCDGLTAAIDACLVQGMNGRYVSSFFFTASGLPGGTYSFSKTHTIFQVLVNVSKPSPQDSLRTSLSKRNRNSGSSSHSSLRGWTTASEVKSVPGLCEDHNVVKSVPGLYEDHNVSLGADFMQEDGDSDAQRERLKADNKNLASHLPRACLTLAGAGFPSSLLDLCTFGFSIQKLEQIATYSISTI</sequence>